<dbReference type="Proteomes" id="UP001439008">
    <property type="component" value="Unassembled WGS sequence"/>
</dbReference>
<comment type="caution">
    <text evidence="1">The sequence shown here is derived from an EMBL/GenBank/DDBJ whole genome shotgun (WGS) entry which is preliminary data.</text>
</comment>
<accession>A0ABV2AGC6</accession>
<evidence type="ECO:0000313" key="1">
    <source>
        <dbReference type="EMBL" id="MES1918738.1"/>
    </source>
</evidence>
<evidence type="ECO:0000313" key="2">
    <source>
        <dbReference type="Proteomes" id="UP001439008"/>
    </source>
</evidence>
<keyword evidence="2" id="KW-1185">Reference proteome</keyword>
<name>A0ABV2AGC6_9EUKA</name>
<dbReference type="EMBL" id="JBDODL010000115">
    <property type="protein sequence ID" value="MES1918738.1"/>
    <property type="molecule type" value="Genomic_DNA"/>
</dbReference>
<reference evidence="1 2" key="1">
    <citation type="journal article" date="2024" name="BMC Biol.">
        <title>Comparative genomics of Ascetosporea gives new insight into the evolutionary basis for animal parasitism in Rhizaria.</title>
        <authorList>
            <person name="Hiltunen Thoren M."/>
            <person name="Onut-Brannstrom I."/>
            <person name="Alfjorden A."/>
            <person name="Peckova H."/>
            <person name="Swords F."/>
            <person name="Hooper C."/>
            <person name="Holzer A.S."/>
            <person name="Bass D."/>
            <person name="Burki F."/>
        </authorList>
    </citation>
    <scope>NUCLEOTIDE SEQUENCE [LARGE SCALE GENOMIC DNA]</scope>
    <source>
        <strain evidence="1">20-A016</strain>
    </source>
</reference>
<proteinExistence type="predicted"/>
<gene>
    <name evidence="1" type="ORF">MHBO_000654</name>
</gene>
<sequence>MGIIFGKKEDKDNTTTREGARNGLKFAISQGVKFLKMNSDKLCHRDLDDLTVLLENTQEWYKNSDLKKNTTSEYKSHAKELNELVDNLDIQIGK</sequence>
<organism evidence="1 2">
    <name type="scientific">Bonamia ostreae</name>
    <dbReference type="NCBI Taxonomy" id="126728"/>
    <lineage>
        <taxon>Eukaryota</taxon>
        <taxon>Sar</taxon>
        <taxon>Rhizaria</taxon>
        <taxon>Endomyxa</taxon>
        <taxon>Ascetosporea</taxon>
        <taxon>Haplosporida</taxon>
        <taxon>Bonamia</taxon>
    </lineage>
</organism>
<protein>
    <submittedName>
        <fullName evidence="1">Uncharacterized protein</fullName>
    </submittedName>
</protein>